<dbReference type="SUPFAM" id="SSF63748">
    <property type="entry name" value="Tudor/PWWP/MBT"/>
    <property type="match status" value="1"/>
</dbReference>
<gene>
    <name evidence="8" type="ORF">NQ315_005225</name>
</gene>
<proteinExistence type="predicted"/>
<dbReference type="Proteomes" id="UP001159042">
    <property type="component" value="Unassembled WGS sequence"/>
</dbReference>
<sequence>MENMEVNVKKIITSLLTSTPLVVTMMQLNKDYRNTIGEAIPYQKLGYNSLEHFLRSIPDTVQVKGTGGMAQIIPVISEKSAHVNQLVTNQKVDTKKKHGNLQKRMRNLFPSGYNQSSSQPPPLRKIYYPSPKNTQPLMSIQIPSNTNACYKPAYNTPTNQSTNCPKSTISPSGQPASYPESTTNQPLRKDNNVSVTLTQTNLNNNVDTKKSEQQGPLENNVNNSTCYFTKRLSQTRKPVGDLDRISAEQLAENSVPVHIRNNLRALIKESPKGIWCAEIPLKYRKMFGRELDYQELGFKTLIDLCVTLSSIFHYVRPSTDDYKLYDRSTPLPECAEKVYTFASYNHNQNQKEVDPNSALPNLNWADIRTFLPSDIFIPGQEIPRAFVSKDAKEGDNIDIIVGEIYDLSKFWAYLDGSQLNDLMDEIQEFYKEHAQEYLMPVNCIKEGIYCVQVVFGEYHRAFIVDTLPEVEGTVRVIFIDYGTMTKVSTQGICFLHNKFGELPAQAIRCRLANVLPLEESAPWTKEACKAFRKMVVDRDLVAKISQINWEASTFELVTQSVVELNLFLFQERYLVVYLVDVTDEKHVFSINDKLVEMGLAQHSDKDWTKTVVDPIYTPIAKFIHLFPTFLELEHGLAPSTAEMEVFIDCHLPIHFCYPQYFYIDYTREETRIKKIEEFYAKQLTKRKTPSSYYFDLEKLKPKQLDFEYFGGLSHEIEKFSYTVVKDEQDNSSSDKIDSSEDISRDEELKSFNLNEVKSFILNEHIRELKLKEEETVNVLKQDLIVAENIINDISFISSVKSPVYATDKYLSDQCQNLPKPEFTTSQNTTTSWNLHDGNTTVRQTESTNLSDSENHEDIFNHPLSTMTFEEDSVTEGESASNHNQQEDKSSYDLKPPDAHLNNIKFSYLSEENPLSIINRLKAETQFKINSFLNSEFNIDDKDLSMPVKAESIEPKKDSASITKNATTTNPFLDSSSISITDLKAEMKKLNPNNPFLTFLDGDQDKNSDDSSANSGSTVYESPVAASPHHSWASFNDMDAETVSQLGKSLCSKSSSSSSVKVVEDKRSCSTQTFLQQNKAVQVVESNYNNGYHLPQCQPPVQPPTPPYHYNQWSTASLNNPYYSVRFANFQGFMYQSQFGPPQGFAPPPCPPDYPDARFEQGIPGSHPLPRGFMAPRGSMRGPGPQNFNMAPQAFNAVSGRHVT</sequence>
<feature type="compositionally biased region" description="Polar residues" evidence="5">
    <location>
        <begin position="822"/>
        <end position="851"/>
    </location>
</feature>
<evidence type="ECO:0008006" key="10">
    <source>
        <dbReference type="Google" id="ProtNLM"/>
    </source>
</evidence>
<dbReference type="AlphaFoldDB" id="A0AAV8W2Q2"/>
<dbReference type="Gene3D" id="2.30.30.140">
    <property type="match status" value="1"/>
</dbReference>
<name>A0AAV8W2Q2_9CUCU</name>
<feature type="domain" description="Tudor" evidence="6">
    <location>
        <begin position="443"/>
        <end position="502"/>
    </location>
</feature>
<feature type="region of interest" description="Disordered" evidence="5">
    <location>
        <begin position="108"/>
        <end position="139"/>
    </location>
</feature>
<feature type="region of interest" description="Disordered" evidence="5">
    <location>
        <begin position="995"/>
        <end position="1022"/>
    </location>
</feature>
<accession>A0AAV8W2Q2</accession>
<feature type="region of interest" description="Disordered" evidence="5">
    <location>
        <begin position="822"/>
        <end position="896"/>
    </location>
</feature>
<dbReference type="Gene3D" id="3.30.420.610">
    <property type="entry name" value="LOTUS domain-like"/>
    <property type="match status" value="2"/>
</dbReference>
<keyword evidence="3" id="KW-0677">Repeat</keyword>
<evidence type="ECO:0000256" key="5">
    <source>
        <dbReference type="SAM" id="MobiDB-lite"/>
    </source>
</evidence>
<dbReference type="CDD" id="cd09972">
    <property type="entry name" value="LOTUS_TDRD_OSKAR"/>
    <property type="match status" value="1"/>
</dbReference>
<feature type="region of interest" description="Disordered" evidence="5">
    <location>
        <begin position="153"/>
        <end position="191"/>
    </location>
</feature>
<evidence type="ECO:0000256" key="1">
    <source>
        <dbReference type="ARBA" id="ARBA00004496"/>
    </source>
</evidence>
<keyword evidence="9" id="KW-1185">Reference proteome</keyword>
<dbReference type="InterPro" id="IPR050621">
    <property type="entry name" value="Tudor_domain_containing"/>
</dbReference>
<dbReference type="PANTHER" id="PTHR22948:SF76">
    <property type="entry name" value="FI20010P1-RELATED"/>
    <property type="match status" value="1"/>
</dbReference>
<evidence type="ECO:0000259" key="6">
    <source>
        <dbReference type="PROSITE" id="PS50304"/>
    </source>
</evidence>
<dbReference type="Pfam" id="PF00567">
    <property type="entry name" value="TUDOR"/>
    <property type="match status" value="1"/>
</dbReference>
<dbReference type="EMBL" id="JANEYG010000014">
    <property type="protein sequence ID" value="KAJ8920361.1"/>
    <property type="molecule type" value="Genomic_DNA"/>
</dbReference>
<keyword evidence="2" id="KW-0963">Cytoplasm</keyword>
<evidence type="ECO:0000256" key="2">
    <source>
        <dbReference type="ARBA" id="ARBA00022490"/>
    </source>
</evidence>
<dbReference type="GO" id="GO:0030154">
    <property type="term" value="P:cell differentiation"/>
    <property type="evidence" value="ECO:0007669"/>
    <property type="project" value="UniProtKB-ARBA"/>
</dbReference>
<feature type="compositionally biased region" description="Polar residues" evidence="5">
    <location>
        <begin position="155"/>
        <end position="186"/>
    </location>
</feature>
<evidence type="ECO:0000256" key="4">
    <source>
        <dbReference type="ARBA" id="ARBA00022871"/>
    </source>
</evidence>
<dbReference type="PROSITE" id="PS50304">
    <property type="entry name" value="TUDOR"/>
    <property type="match status" value="1"/>
</dbReference>
<keyword evidence="4" id="KW-0744">Spermatogenesis</keyword>
<evidence type="ECO:0000313" key="9">
    <source>
        <dbReference type="Proteomes" id="UP001159042"/>
    </source>
</evidence>
<evidence type="ECO:0000259" key="7">
    <source>
        <dbReference type="PROSITE" id="PS51644"/>
    </source>
</evidence>
<dbReference type="GO" id="GO:0005737">
    <property type="term" value="C:cytoplasm"/>
    <property type="evidence" value="ECO:0007669"/>
    <property type="project" value="UniProtKB-SubCell"/>
</dbReference>
<feature type="domain" description="HTH OST-type" evidence="7">
    <location>
        <begin position="4"/>
        <end position="78"/>
    </location>
</feature>
<dbReference type="Pfam" id="PF12872">
    <property type="entry name" value="OST-HTH"/>
    <property type="match status" value="2"/>
</dbReference>
<dbReference type="CDD" id="cd08824">
    <property type="entry name" value="LOTUS"/>
    <property type="match status" value="1"/>
</dbReference>
<keyword evidence="4" id="KW-0221">Differentiation</keyword>
<feature type="compositionally biased region" description="Polar residues" evidence="5">
    <location>
        <begin position="1009"/>
        <end position="1019"/>
    </location>
</feature>
<dbReference type="InterPro" id="IPR002999">
    <property type="entry name" value="Tudor"/>
</dbReference>
<dbReference type="PROSITE" id="PS51644">
    <property type="entry name" value="HTH_OST"/>
    <property type="match status" value="2"/>
</dbReference>
<dbReference type="Gene3D" id="2.40.50.90">
    <property type="match status" value="1"/>
</dbReference>
<comment type="subcellular location">
    <subcellularLocation>
        <location evidence="1">Cytoplasm</location>
    </subcellularLocation>
</comment>
<dbReference type="InterPro" id="IPR025605">
    <property type="entry name" value="OST-HTH/LOTUS_dom"/>
</dbReference>
<dbReference type="PANTHER" id="PTHR22948">
    <property type="entry name" value="TUDOR DOMAIN CONTAINING PROTEIN"/>
    <property type="match status" value="1"/>
</dbReference>
<reference evidence="8 9" key="1">
    <citation type="journal article" date="2023" name="Insect Mol. Biol.">
        <title>Genome sequencing provides insights into the evolution of gene families encoding plant cell wall-degrading enzymes in longhorned beetles.</title>
        <authorList>
            <person name="Shin N.R."/>
            <person name="Okamura Y."/>
            <person name="Kirsch R."/>
            <person name="Pauchet Y."/>
        </authorList>
    </citation>
    <scope>NUCLEOTIDE SEQUENCE [LARGE SCALE GENOMIC DNA]</scope>
    <source>
        <strain evidence="8">EAD_L_NR</strain>
    </source>
</reference>
<feature type="compositionally biased region" description="Basic and acidic residues" evidence="5">
    <location>
        <begin position="884"/>
        <end position="896"/>
    </location>
</feature>
<evidence type="ECO:0000313" key="8">
    <source>
        <dbReference type="EMBL" id="KAJ8920361.1"/>
    </source>
</evidence>
<dbReference type="InterPro" id="IPR035437">
    <property type="entry name" value="SNase_OB-fold_sf"/>
</dbReference>
<feature type="domain" description="HTH OST-type" evidence="7">
    <location>
        <begin position="255"/>
        <end position="328"/>
    </location>
</feature>
<organism evidence="8 9">
    <name type="scientific">Exocentrus adspersus</name>
    <dbReference type="NCBI Taxonomy" id="1586481"/>
    <lineage>
        <taxon>Eukaryota</taxon>
        <taxon>Metazoa</taxon>
        <taxon>Ecdysozoa</taxon>
        <taxon>Arthropoda</taxon>
        <taxon>Hexapoda</taxon>
        <taxon>Insecta</taxon>
        <taxon>Pterygota</taxon>
        <taxon>Neoptera</taxon>
        <taxon>Endopterygota</taxon>
        <taxon>Coleoptera</taxon>
        <taxon>Polyphaga</taxon>
        <taxon>Cucujiformia</taxon>
        <taxon>Chrysomeloidea</taxon>
        <taxon>Cerambycidae</taxon>
        <taxon>Lamiinae</taxon>
        <taxon>Acanthocinini</taxon>
        <taxon>Exocentrus</taxon>
    </lineage>
</organism>
<evidence type="ECO:0000256" key="3">
    <source>
        <dbReference type="ARBA" id="ARBA00022737"/>
    </source>
</evidence>
<dbReference type="GO" id="GO:0007283">
    <property type="term" value="P:spermatogenesis"/>
    <property type="evidence" value="ECO:0007669"/>
    <property type="project" value="UniProtKB-KW"/>
</dbReference>
<comment type="caution">
    <text evidence="8">The sequence shown here is derived from an EMBL/GenBank/DDBJ whole genome shotgun (WGS) entry which is preliminary data.</text>
</comment>
<protein>
    <recommendedName>
        <fullName evidence="10">Tudor domain-containing protein 5</fullName>
    </recommendedName>
</protein>
<dbReference type="InterPro" id="IPR041966">
    <property type="entry name" value="LOTUS-like"/>
</dbReference>